<accession>A0A918X153</accession>
<name>A0A918X153_9ACTN</name>
<evidence type="ECO:0000313" key="1">
    <source>
        <dbReference type="EMBL" id="GHD02852.1"/>
    </source>
</evidence>
<reference evidence="1" key="2">
    <citation type="submission" date="2020-09" db="EMBL/GenBank/DDBJ databases">
        <authorList>
            <person name="Sun Q."/>
            <person name="Ohkuma M."/>
        </authorList>
    </citation>
    <scope>NUCLEOTIDE SEQUENCE</scope>
    <source>
        <strain evidence="1">JCM 4637</strain>
    </source>
</reference>
<evidence type="ECO:0000313" key="2">
    <source>
        <dbReference type="Proteomes" id="UP000638353"/>
    </source>
</evidence>
<dbReference type="Proteomes" id="UP000638353">
    <property type="component" value="Unassembled WGS sequence"/>
</dbReference>
<organism evidence="1 2">
    <name type="scientific">Streptomyces finlayi</name>
    <dbReference type="NCBI Taxonomy" id="67296"/>
    <lineage>
        <taxon>Bacteria</taxon>
        <taxon>Bacillati</taxon>
        <taxon>Actinomycetota</taxon>
        <taxon>Actinomycetes</taxon>
        <taxon>Kitasatosporales</taxon>
        <taxon>Streptomycetaceae</taxon>
        <taxon>Streptomyces</taxon>
    </lineage>
</organism>
<gene>
    <name evidence="1" type="ORF">GCM10010334_49900</name>
</gene>
<dbReference type="AlphaFoldDB" id="A0A918X153"/>
<proteinExistence type="predicted"/>
<comment type="caution">
    <text evidence="1">The sequence shown here is derived from an EMBL/GenBank/DDBJ whole genome shotgun (WGS) entry which is preliminary data.</text>
</comment>
<reference evidence="1" key="1">
    <citation type="journal article" date="2014" name="Int. J. Syst. Evol. Microbiol.">
        <title>Complete genome sequence of Corynebacterium casei LMG S-19264T (=DSM 44701T), isolated from a smear-ripened cheese.</title>
        <authorList>
            <consortium name="US DOE Joint Genome Institute (JGI-PGF)"/>
            <person name="Walter F."/>
            <person name="Albersmeier A."/>
            <person name="Kalinowski J."/>
            <person name="Ruckert C."/>
        </authorList>
    </citation>
    <scope>NUCLEOTIDE SEQUENCE</scope>
    <source>
        <strain evidence="1">JCM 4637</strain>
    </source>
</reference>
<protein>
    <submittedName>
        <fullName evidence="1">Uncharacterized protein</fullName>
    </submittedName>
</protein>
<dbReference type="EMBL" id="BMVC01000010">
    <property type="protein sequence ID" value="GHD02852.1"/>
    <property type="molecule type" value="Genomic_DNA"/>
</dbReference>
<sequence length="71" mass="7630">MILGKVSVSLAVFVVLAMPVPSMSYVSLFVSAPGSNQRHGTADLTIRQVRVRTGVDAVSARILEVPLRFDC</sequence>